<reference evidence="2" key="1">
    <citation type="journal article" date="2011" name="Environ. Microbiol.">
        <title>Genomic insights into the metabolic potential of the polycyclic aromatic hydrocarbon degrading sulfate-reducing Deltaproteobacterium N47.</title>
        <authorList>
            <person name="Bergmann F."/>
            <person name="Selesi D."/>
            <person name="Weinmaier T."/>
            <person name="Tischler P."/>
            <person name="Rattei T."/>
            <person name="Meckenstock R.U."/>
        </authorList>
    </citation>
    <scope>NUCLEOTIDE SEQUENCE</scope>
</reference>
<protein>
    <recommendedName>
        <fullName evidence="1">PIN domain-containing protein</fullName>
    </recommendedName>
</protein>
<accession>E1YJW2</accession>
<dbReference type="Pfam" id="PF01850">
    <property type="entry name" value="PIN"/>
    <property type="match status" value="1"/>
</dbReference>
<proteinExistence type="predicted"/>
<dbReference type="PANTHER" id="PTHR36173">
    <property type="entry name" value="RIBONUCLEASE VAPC16-RELATED"/>
    <property type="match status" value="1"/>
</dbReference>
<dbReference type="EMBL" id="FR695877">
    <property type="protein sequence ID" value="CBX31566.1"/>
    <property type="molecule type" value="Genomic_DNA"/>
</dbReference>
<evidence type="ECO:0000259" key="1">
    <source>
        <dbReference type="Pfam" id="PF01850"/>
    </source>
</evidence>
<gene>
    <name evidence="2" type="ORF">N47_E50780</name>
</gene>
<feature type="domain" description="PIN" evidence="1">
    <location>
        <begin position="4"/>
        <end position="115"/>
    </location>
</feature>
<organism evidence="2">
    <name type="scientific">uncultured Desulfobacterium sp</name>
    <dbReference type="NCBI Taxonomy" id="201089"/>
    <lineage>
        <taxon>Bacteria</taxon>
        <taxon>Pseudomonadati</taxon>
        <taxon>Thermodesulfobacteriota</taxon>
        <taxon>Desulfobacteria</taxon>
        <taxon>Desulfobacterales</taxon>
        <taxon>Desulfobacteriaceae</taxon>
        <taxon>Desulfobacterium</taxon>
        <taxon>environmental samples</taxon>
    </lineage>
</organism>
<dbReference type="AlphaFoldDB" id="E1YJW2"/>
<dbReference type="Gene3D" id="3.40.50.1010">
    <property type="entry name" value="5'-nuclease"/>
    <property type="match status" value="1"/>
</dbReference>
<dbReference type="InterPro" id="IPR041705">
    <property type="entry name" value="PIN_Sll0205"/>
</dbReference>
<name>E1YJW2_9BACT</name>
<sequence>MKLLLDTHIVLWAAGQPEKLSESARILLTTPENILYFSAASMWEIMIKRGLGREDFKVNPRRLRKMLIVHGYTELPVTAEHAFTVETLPLLHKDPFDRLLLAQARTEGMLLLTVDAFVLQYQESVLAV</sequence>
<dbReference type="InterPro" id="IPR052919">
    <property type="entry name" value="TA_system_RNase"/>
</dbReference>
<dbReference type="InterPro" id="IPR002716">
    <property type="entry name" value="PIN_dom"/>
</dbReference>
<dbReference type="SUPFAM" id="SSF88723">
    <property type="entry name" value="PIN domain-like"/>
    <property type="match status" value="1"/>
</dbReference>
<dbReference type="PANTHER" id="PTHR36173:SF2">
    <property type="entry name" value="RIBONUCLEASE VAPC16"/>
    <property type="match status" value="1"/>
</dbReference>
<evidence type="ECO:0000313" key="2">
    <source>
        <dbReference type="EMBL" id="CBX31566.1"/>
    </source>
</evidence>
<dbReference type="InterPro" id="IPR029060">
    <property type="entry name" value="PIN-like_dom_sf"/>
</dbReference>
<dbReference type="CDD" id="cd09872">
    <property type="entry name" value="PIN_Sll0205-like"/>
    <property type="match status" value="1"/>
</dbReference>